<dbReference type="OrthoDB" id="1374194at2"/>
<evidence type="ECO:0000313" key="1">
    <source>
        <dbReference type="EMBL" id="OXA90021.1"/>
    </source>
</evidence>
<protein>
    <submittedName>
        <fullName evidence="1">Uncharacterized protein</fullName>
    </submittedName>
</protein>
<accession>A0A226H8Q1</accession>
<name>A0A226H8Q1_9FLAO</name>
<gene>
    <name evidence="1" type="ORF">B0A66_13535</name>
</gene>
<proteinExistence type="predicted"/>
<comment type="caution">
    <text evidence="1">The sequence shown here is derived from an EMBL/GenBank/DDBJ whole genome shotgun (WGS) entry which is preliminary data.</text>
</comment>
<dbReference type="AlphaFoldDB" id="A0A226H8Q1"/>
<evidence type="ECO:0000313" key="2">
    <source>
        <dbReference type="Proteomes" id="UP000198345"/>
    </source>
</evidence>
<dbReference type="EMBL" id="MUGW01000026">
    <property type="protein sequence ID" value="OXA90021.1"/>
    <property type="molecule type" value="Genomic_DNA"/>
</dbReference>
<organism evidence="1 2">
    <name type="scientific">Flavobacterium hercynium</name>
    <dbReference type="NCBI Taxonomy" id="387094"/>
    <lineage>
        <taxon>Bacteria</taxon>
        <taxon>Pseudomonadati</taxon>
        <taxon>Bacteroidota</taxon>
        <taxon>Flavobacteriia</taxon>
        <taxon>Flavobacteriales</taxon>
        <taxon>Flavobacteriaceae</taxon>
        <taxon>Flavobacterium</taxon>
    </lineage>
</organism>
<keyword evidence="2" id="KW-1185">Reference proteome</keyword>
<dbReference type="Proteomes" id="UP000198345">
    <property type="component" value="Unassembled WGS sequence"/>
</dbReference>
<dbReference type="RefSeq" id="WP_089050375.1">
    <property type="nucleotide sequence ID" value="NZ_FXTV01000004.1"/>
</dbReference>
<reference evidence="1 2" key="1">
    <citation type="submission" date="2016-11" db="EMBL/GenBank/DDBJ databases">
        <title>Whole genomes of Flavobacteriaceae.</title>
        <authorList>
            <person name="Stine C."/>
            <person name="Li C."/>
            <person name="Tadesse D."/>
        </authorList>
    </citation>
    <scope>NUCLEOTIDE SEQUENCE [LARGE SCALE GENOMIC DNA]</scope>
    <source>
        <strain evidence="1 2">DSM 18292</strain>
    </source>
</reference>
<sequence>MKTIQFRTDDLTQYTVNIDQITCMFPVEESLGTWIHLSCGTRLKTIFTLETIVDMIEKSLS</sequence>